<evidence type="ECO:0000313" key="1">
    <source>
        <dbReference type="EMBL" id="TKV61295.1"/>
    </source>
</evidence>
<dbReference type="RefSeq" id="WP_137448599.1">
    <property type="nucleotide sequence ID" value="NZ_SZZH01000001.1"/>
</dbReference>
<name>A0A4V6CSE9_9ACTN</name>
<organism evidence="1 2">
    <name type="scientific">Nakamurella flava</name>
    <dbReference type="NCBI Taxonomy" id="2576308"/>
    <lineage>
        <taxon>Bacteria</taxon>
        <taxon>Bacillati</taxon>
        <taxon>Actinomycetota</taxon>
        <taxon>Actinomycetes</taxon>
        <taxon>Nakamurellales</taxon>
        <taxon>Nakamurellaceae</taxon>
        <taxon>Nakamurella</taxon>
    </lineage>
</organism>
<gene>
    <name evidence="1" type="ORF">FDO65_06730</name>
</gene>
<keyword evidence="2" id="KW-1185">Reference proteome</keyword>
<sequence>MRPFRRRFGKYVAGFETAEAALIADLVDQVRKLLADRRSASPDDPLAQLTGITVGSSTPPTDAVLARLFPDFSVDDADLSGGLRSLHEPGLLAAKDSAAMTLLDTLPRSGGQVRLDEATAVAWSQALNDVRLALGVRLEITEDDTDPPGTDDPDSPQASMYSTYRWLSAVQDSLVTALLE</sequence>
<dbReference type="OrthoDB" id="3268479at2"/>
<protein>
    <submittedName>
        <fullName evidence="1">DUF2017 domain-containing protein</fullName>
    </submittedName>
</protein>
<dbReference type="InterPro" id="IPR018561">
    <property type="entry name" value="AosR"/>
</dbReference>
<reference evidence="1 2" key="1">
    <citation type="submission" date="2019-05" db="EMBL/GenBank/DDBJ databases">
        <title>Nakamurella sp. N5BH11, whole genome shotgun sequence.</title>
        <authorList>
            <person name="Tuo L."/>
        </authorList>
    </citation>
    <scope>NUCLEOTIDE SEQUENCE [LARGE SCALE GENOMIC DNA]</scope>
    <source>
        <strain evidence="1 2">N5BH11</strain>
    </source>
</reference>
<proteinExistence type="predicted"/>
<dbReference type="AlphaFoldDB" id="A0A4V6CSE9"/>
<dbReference type="EMBL" id="SZZH01000001">
    <property type="protein sequence ID" value="TKV61295.1"/>
    <property type="molecule type" value="Genomic_DNA"/>
</dbReference>
<dbReference type="Pfam" id="PF09438">
    <property type="entry name" value="DUF2017"/>
    <property type="match status" value="1"/>
</dbReference>
<evidence type="ECO:0000313" key="2">
    <source>
        <dbReference type="Proteomes" id="UP000306985"/>
    </source>
</evidence>
<comment type="caution">
    <text evidence="1">The sequence shown here is derived from an EMBL/GenBank/DDBJ whole genome shotgun (WGS) entry which is preliminary data.</text>
</comment>
<accession>A0A4V6CSE9</accession>
<dbReference type="Proteomes" id="UP000306985">
    <property type="component" value="Unassembled WGS sequence"/>
</dbReference>